<dbReference type="EMBL" id="WHPN01000351">
    <property type="protein sequence ID" value="KAF4406784.1"/>
    <property type="molecule type" value="Genomic_DNA"/>
</dbReference>
<dbReference type="InterPro" id="IPR005153">
    <property type="entry name" value="MbtH-like_dom"/>
</dbReference>
<dbReference type="PANTHER" id="PTHR38444">
    <property type="entry name" value="ENTEROBACTIN BIOSYNTHESIS PROTEIN YBDZ"/>
    <property type="match status" value="1"/>
</dbReference>
<comment type="caution">
    <text evidence="2">The sequence shown here is derived from an EMBL/GenBank/DDBJ whole genome shotgun (WGS) entry which is preliminary data.</text>
</comment>
<name>A0ABQ7FEI1_9ACTN</name>
<sequence>MSNPFDDENGFFLVVVNREGQHSIWPSFAAVPDGWTVAQEAGTREAAVAYVENNWTDLRPLSLREQSTADQGR</sequence>
<organism evidence="2 3">
    <name type="scientific">Streptomyces lycii</name>
    <dbReference type="NCBI Taxonomy" id="2654337"/>
    <lineage>
        <taxon>Bacteria</taxon>
        <taxon>Bacillati</taxon>
        <taxon>Actinomycetota</taxon>
        <taxon>Actinomycetes</taxon>
        <taxon>Kitasatosporales</taxon>
        <taxon>Streptomycetaceae</taxon>
        <taxon>Streptomyces</taxon>
    </lineage>
</organism>
<dbReference type="SUPFAM" id="SSF160582">
    <property type="entry name" value="MbtH-like"/>
    <property type="match status" value="1"/>
</dbReference>
<proteinExistence type="predicted"/>
<dbReference type="SMART" id="SM00923">
    <property type="entry name" value="MbtH"/>
    <property type="match status" value="1"/>
</dbReference>
<dbReference type="Pfam" id="PF03621">
    <property type="entry name" value="MbtH"/>
    <property type="match status" value="1"/>
</dbReference>
<dbReference type="Gene3D" id="3.90.820.10">
    <property type="entry name" value="Structural Genomics, Unknown Function 30-nov-00 1gh9 Mol_id"/>
    <property type="match status" value="1"/>
</dbReference>
<dbReference type="PANTHER" id="PTHR38444:SF1">
    <property type="entry name" value="ENTEROBACTIN BIOSYNTHESIS PROTEIN YBDZ"/>
    <property type="match status" value="1"/>
</dbReference>
<dbReference type="InterPro" id="IPR038020">
    <property type="entry name" value="MbtH-like_sf"/>
</dbReference>
<gene>
    <name evidence="2" type="ORF">GCU69_23350</name>
</gene>
<keyword evidence="3" id="KW-1185">Reference proteome</keyword>
<reference evidence="2 3" key="1">
    <citation type="submission" date="2019-10" db="EMBL/GenBank/DDBJ databases">
        <title>Streptomyces tenebrisbrunneis sp.nov., an endogenous actinomycete isolated from of Lycium ruthenicum.</title>
        <authorList>
            <person name="Ma L."/>
        </authorList>
    </citation>
    <scope>NUCLEOTIDE SEQUENCE [LARGE SCALE GENOMIC DNA]</scope>
    <source>
        <strain evidence="2 3">TRM 66187</strain>
    </source>
</reference>
<dbReference type="RefSeq" id="WP_098752408.1">
    <property type="nucleotide sequence ID" value="NZ_WHPN01000351.1"/>
</dbReference>
<feature type="domain" description="MbtH-like" evidence="1">
    <location>
        <begin position="3"/>
        <end position="53"/>
    </location>
</feature>
<evidence type="ECO:0000259" key="1">
    <source>
        <dbReference type="SMART" id="SM00923"/>
    </source>
</evidence>
<evidence type="ECO:0000313" key="2">
    <source>
        <dbReference type="EMBL" id="KAF4406784.1"/>
    </source>
</evidence>
<dbReference type="Proteomes" id="UP000621266">
    <property type="component" value="Unassembled WGS sequence"/>
</dbReference>
<evidence type="ECO:0000313" key="3">
    <source>
        <dbReference type="Proteomes" id="UP000621266"/>
    </source>
</evidence>
<accession>A0ABQ7FEI1</accession>
<protein>
    <submittedName>
        <fullName evidence="2">MbtH family protein</fullName>
    </submittedName>
</protein>
<dbReference type="InterPro" id="IPR037407">
    <property type="entry name" value="MLP_fam"/>
</dbReference>